<dbReference type="AlphaFoldDB" id="A0A1F6CH11"/>
<evidence type="ECO:0000256" key="1">
    <source>
        <dbReference type="SAM" id="MobiDB-lite"/>
    </source>
</evidence>
<feature type="compositionally biased region" description="Basic and acidic residues" evidence="1">
    <location>
        <begin position="43"/>
        <end position="57"/>
    </location>
</feature>
<name>A0A1F6CH11_9BACT</name>
<accession>A0A1F6CH11</accession>
<evidence type="ECO:0000313" key="2">
    <source>
        <dbReference type="EMBL" id="OGG48506.1"/>
    </source>
</evidence>
<sequence length="63" mass="7090">MLRLQNGKSTDAMSVPLTPEHQEIVRSDKLLWEELASQGLGNSDRREPRSEINREASPRNACA</sequence>
<feature type="region of interest" description="Disordered" evidence="1">
    <location>
        <begin position="1"/>
        <end position="20"/>
    </location>
</feature>
<evidence type="ECO:0000313" key="3">
    <source>
        <dbReference type="Proteomes" id="UP000178815"/>
    </source>
</evidence>
<dbReference type="STRING" id="1798481.A2678_03335"/>
<organism evidence="2 3">
    <name type="scientific">Candidatus Kaiserbacteria bacterium RIFCSPHIGHO2_01_FULL_53_31</name>
    <dbReference type="NCBI Taxonomy" id="1798481"/>
    <lineage>
        <taxon>Bacteria</taxon>
        <taxon>Candidatus Kaiseribacteriota</taxon>
    </lineage>
</organism>
<feature type="region of interest" description="Disordered" evidence="1">
    <location>
        <begin position="37"/>
        <end position="63"/>
    </location>
</feature>
<feature type="compositionally biased region" description="Polar residues" evidence="1">
    <location>
        <begin position="1"/>
        <end position="12"/>
    </location>
</feature>
<reference evidence="2 3" key="1">
    <citation type="journal article" date="2016" name="Nat. Commun.">
        <title>Thousands of microbial genomes shed light on interconnected biogeochemical processes in an aquifer system.</title>
        <authorList>
            <person name="Anantharaman K."/>
            <person name="Brown C.T."/>
            <person name="Hug L.A."/>
            <person name="Sharon I."/>
            <person name="Castelle C.J."/>
            <person name="Probst A.J."/>
            <person name="Thomas B.C."/>
            <person name="Singh A."/>
            <person name="Wilkins M.J."/>
            <person name="Karaoz U."/>
            <person name="Brodie E.L."/>
            <person name="Williams K.H."/>
            <person name="Hubbard S.S."/>
            <person name="Banfield J.F."/>
        </authorList>
    </citation>
    <scope>NUCLEOTIDE SEQUENCE [LARGE SCALE GENOMIC DNA]</scope>
</reference>
<dbReference type="EMBL" id="MFKU01000011">
    <property type="protein sequence ID" value="OGG48506.1"/>
    <property type="molecule type" value="Genomic_DNA"/>
</dbReference>
<comment type="caution">
    <text evidence="2">The sequence shown here is derived from an EMBL/GenBank/DDBJ whole genome shotgun (WGS) entry which is preliminary data.</text>
</comment>
<gene>
    <name evidence="2" type="ORF">A2678_03335</name>
</gene>
<protein>
    <submittedName>
        <fullName evidence="2">Uncharacterized protein</fullName>
    </submittedName>
</protein>
<proteinExistence type="predicted"/>
<dbReference type="Proteomes" id="UP000178815">
    <property type="component" value="Unassembled WGS sequence"/>
</dbReference>